<evidence type="ECO:0000313" key="1">
    <source>
        <dbReference type="EMBL" id="PPQ35907.1"/>
    </source>
</evidence>
<dbReference type="AlphaFoldDB" id="A0A2S6NL21"/>
<gene>
    <name evidence="1" type="ORF">CCS01_06285</name>
</gene>
<accession>A0A2S6NL21</accession>
<dbReference type="EMBL" id="NHRY01000065">
    <property type="protein sequence ID" value="PPQ35907.1"/>
    <property type="molecule type" value="Genomic_DNA"/>
</dbReference>
<reference evidence="1 2" key="1">
    <citation type="journal article" date="2018" name="Arch. Microbiol.">
        <title>New insights into the metabolic potential of the phototrophic purple bacterium Rhodopila globiformis DSM 161(T) from its draft genome sequence and evidence for a vanadium-dependent nitrogenase.</title>
        <authorList>
            <person name="Imhoff J.F."/>
            <person name="Rahn T."/>
            <person name="Kunzel S."/>
            <person name="Neulinger S.C."/>
        </authorList>
    </citation>
    <scope>NUCLEOTIDE SEQUENCE [LARGE SCALE GENOMIC DNA]</scope>
    <source>
        <strain evidence="1 2">DSM 161</strain>
    </source>
</reference>
<dbReference type="Proteomes" id="UP000239724">
    <property type="component" value="Unassembled WGS sequence"/>
</dbReference>
<protein>
    <submittedName>
        <fullName evidence="1">Uncharacterized protein</fullName>
    </submittedName>
</protein>
<organism evidence="1 2">
    <name type="scientific">Rhodopila globiformis</name>
    <name type="common">Rhodopseudomonas globiformis</name>
    <dbReference type="NCBI Taxonomy" id="1071"/>
    <lineage>
        <taxon>Bacteria</taxon>
        <taxon>Pseudomonadati</taxon>
        <taxon>Pseudomonadota</taxon>
        <taxon>Alphaproteobacteria</taxon>
        <taxon>Acetobacterales</taxon>
        <taxon>Acetobacteraceae</taxon>
        <taxon>Rhodopila</taxon>
    </lineage>
</organism>
<evidence type="ECO:0000313" key="2">
    <source>
        <dbReference type="Proteomes" id="UP000239724"/>
    </source>
</evidence>
<proteinExistence type="predicted"/>
<name>A0A2S6NL21_RHOGL</name>
<comment type="caution">
    <text evidence="1">The sequence shown here is derived from an EMBL/GenBank/DDBJ whole genome shotgun (WGS) entry which is preliminary data.</text>
</comment>
<keyword evidence="2" id="KW-1185">Reference proteome</keyword>
<sequence length="218" mass="21905">MDGINDAGIVSGGFTSASGEPTGYTLSPAGNLSVVPFIGGQVLAVDGINNQGVSVGVALAPTAVAGLNADVSTGFVDDNGTVTRLPQGNFGSGLDSVSDFGVAVGNATSDNLGDQNPSQYNIATGIETPISIAGLRRVHLSDINNLGRMVRHGILTNGQEESFFLDGKGGSLLVAVPGAVQTEASGLNDIGQIVGDYADAEGLNDSLQAVGYSRPQVD</sequence>